<dbReference type="EMBL" id="MU856922">
    <property type="protein sequence ID" value="KAK4154047.1"/>
    <property type="molecule type" value="Genomic_DNA"/>
</dbReference>
<feature type="region of interest" description="Disordered" evidence="3">
    <location>
        <begin position="276"/>
        <end position="298"/>
    </location>
</feature>
<feature type="region of interest" description="Disordered" evidence="3">
    <location>
        <begin position="312"/>
        <end position="336"/>
    </location>
</feature>
<evidence type="ECO:0008006" key="6">
    <source>
        <dbReference type="Google" id="ProtNLM"/>
    </source>
</evidence>
<keyword evidence="1" id="KW-0433">Leucine-rich repeat</keyword>
<dbReference type="InterPro" id="IPR032675">
    <property type="entry name" value="LRR_dom_sf"/>
</dbReference>
<dbReference type="Gene3D" id="1.10.510.10">
    <property type="entry name" value="Transferase(Phosphotransferase) domain 1"/>
    <property type="match status" value="1"/>
</dbReference>
<dbReference type="AlphaFoldDB" id="A0AAN6VMS5"/>
<dbReference type="Gene3D" id="3.80.10.10">
    <property type="entry name" value="Ribonuclease Inhibitor"/>
    <property type="match status" value="1"/>
</dbReference>
<proteinExistence type="predicted"/>
<evidence type="ECO:0000256" key="2">
    <source>
        <dbReference type="ARBA" id="ARBA00022737"/>
    </source>
</evidence>
<name>A0AAN6VMS5_9PEZI</name>
<reference evidence="4" key="2">
    <citation type="submission" date="2023-05" db="EMBL/GenBank/DDBJ databases">
        <authorList>
            <consortium name="Lawrence Berkeley National Laboratory"/>
            <person name="Steindorff A."/>
            <person name="Hensen N."/>
            <person name="Bonometti L."/>
            <person name="Westerberg I."/>
            <person name="Brannstrom I.O."/>
            <person name="Guillou S."/>
            <person name="Cros-Aarteil S."/>
            <person name="Calhoun S."/>
            <person name="Haridas S."/>
            <person name="Kuo A."/>
            <person name="Mondo S."/>
            <person name="Pangilinan J."/>
            <person name="Riley R."/>
            <person name="Labutti K."/>
            <person name="Andreopoulos B."/>
            <person name="Lipzen A."/>
            <person name="Chen C."/>
            <person name="Yanf M."/>
            <person name="Daum C."/>
            <person name="Ng V."/>
            <person name="Clum A."/>
            <person name="Ohm R."/>
            <person name="Martin F."/>
            <person name="Silar P."/>
            <person name="Natvig D."/>
            <person name="Lalanne C."/>
            <person name="Gautier V."/>
            <person name="Ament-Velasquez S.L."/>
            <person name="Kruys A."/>
            <person name="Hutchinson M.I."/>
            <person name="Powell A.J."/>
            <person name="Barry K."/>
            <person name="Miller A.N."/>
            <person name="Grigoriev I.V."/>
            <person name="Debuchy R."/>
            <person name="Gladieux P."/>
            <person name="Thoren M.H."/>
            <person name="Johannesson H."/>
        </authorList>
    </citation>
    <scope>NUCLEOTIDE SEQUENCE</scope>
    <source>
        <strain evidence="4">CBS 538.74</strain>
    </source>
</reference>
<dbReference type="PANTHER" id="PTHR48051:SF1">
    <property type="entry name" value="RAS SUPPRESSOR PROTEIN 1"/>
    <property type="match status" value="1"/>
</dbReference>
<evidence type="ECO:0000256" key="1">
    <source>
        <dbReference type="ARBA" id="ARBA00022614"/>
    </source>
</evidence>
<evidence type="ECO:0000256" key="3">
    <source>
        <dbReference type="SAM" id="MobiDB-lite"/>
    </source>
</evidence>
<reference evidence="4" key="1">
    <citation type="journal article" date="2023" name="Mol. Phylogenet. Evol.">
        <title>Genome-scale phylogeny and comparative genomics of the fungal order Sordariales.</title>
        <authorList>
            <person name="Hensen N."/>
            <person name="Bonometti L."/>
            <person name="Westerberg I."/>
            <person name="Brannstrom I.O."/>
            <person name="Guillou S."/>
            <person name="Cros-Aarteil S."/>
            <person name="Calhoun S."/>
            <person name="Haridas S."/>
            <person name="Kuo A."/>
            <person name="Mondo S."/>
            <person name="Pangilinan J."/>
            <person name="Riley R."/>
            <person name="LaButti K."/>
            <person name="Andreopoulos B."/>
            <person name="Lipzen A."/>
            <person name="Chen C."/>
            <person name="Yan M."/>
            <person name="Daum C."/>
            <person name="Ng V."/>
            <person name="Clum A."/>
            <person name="Steindorff A."/>
            <person name="Ohm R.A."/>
            <person name="Martin F."/>
            <person name="Silar P."/>
            <person name="Natvig D.O."/>
            <person name="Lalanne C."/>
            <person name="Gautier V."/>
            <person name="Ament-Velasquez S.L."/>
            <person name="Kruys A."/>
            <person name="Hutchinson M.I."/>
            <person name="Powell A.J."/>
            <person name="Barry K."/>
            <person name="Miller A.N."/>
            <person name="Grigoriev I.V."/>
            <person name="Debuchy R."/>
            <person name="Gladieux P."/>
            <person name="Hiltunen Thoren M."/>
            <person name="Johannesson H."/>
        </authorList>
    </citation>
    <scope>NUCLEOTIDE SEQUENCE</scope>
    <source>
        <strain evidence="4">CBS 538.74</strain>
    </source>
</reference>
<keyword evidence="2" id="KW-0677">Repeat</keyword>
<dbReference type="Proteomes" id="UP001302745">
    <property type="component" value="Unassembled WGS sequence"/>
</dbReference>
<evidence type="ECO:0000313" key="5">
    <source>
        <dbReference type="Proteomes" id="UP001302745"/>
    </source>
</evidence>
<protein>
    <recommendedName>
        <fullName evidence="6">Protein kinase domain-containing protein</fullName>
    </recommendedName>
</protein>
<dbReference type="SUPFAM" id="SSF56112">
    <property type="entry name" value="Protein kinase-like (PK-like)"/>
    <property type="match status" value="1"/>
</dbReference>
<dbReference type="GO" id="GO:0005737">
    <property type="term" value="C:cytoplasm"/>
    <property type="evidence" value="ECO:0007669"/>
    <property type="project" value="TreeGrafter"/>
</dbReference>
<sequence>MHDFETLKNGGYRDAGLTQLKLACPLTSLPEEILELGETLEHLDLSGTGLCSLPTNLGAALPNLKIALFSNCKFRVFPKELSSCPNLETVAFRSNGMEEIPEDVFPPRLRCLILTGNRLTFLPSSIGRCDRLQKCMLAGNQLRDLPQEMGQCKQLAVLRLSANRLSTLPPWVFTLPKLGFLSFANNPCASPTTNGLHTPRGLANIAWSDLEVQQTLDSNTSQALWHQSPHYSEDVAIKLFRGSLTSDDNSAADEMAACLAAGAHESLTTILGRIHGHPDEDITSITTTTTTTTSQEEEFQGGIVTQRIPDHYAPLLDQPPRPPPQQQQQGEEREAGSRMDVLTALGMLTGLAGAAAQLHARGIAHGNLCAANILASSEDAHALLVGFGAATMYHGGCGQRQQQQQQQQQRGGAVEKVEVLAFGQLVEDVLGLVDNKEESGEVESGLWELRARCVAPEVEARPGFEEVVEALEGMMGWRGMMRIPDVNPS</sequence>
<dbReference type="InterPro" id="IPR011009">
    <property type="entry name" value="Kinase-like_dom_sf"/>
</dbReference>
<dbReference type="InterPro" id="IPR003591">
    <property type="entry name" value="Leu-rich_rpt_typical-subtyp"/>
</dbReference>
<comment type="caution">
    <text evidence="4">The sequence shown here is derived from an EMBL/GenBank/DDBJ whole genome shotgun (WGS) entry which is preliminary data.</text>
</comment>
<dbReference type="InterPro" id="IPR050216">
    <property type="entry name" value="LRR_domain-containing"/>
</dbReference>
<dbReference type="SMART" id="SM00369">
    <property type="entry name" value="LRR_TYP"/>
    <property type="match status" value="3"/>
</dbReference>
<dbReference type="SUPFAM" id="SSF52058">
    <property type="entry name" value="L domain-like"/>
    <property type="match status" value="1"/>
</dbReference>
<feature type="compositionally biased region" description="Low complexity" evidence="3">
    <location>
        <begin position="283"/>
        <end position="294"/>
    </location>
</feature>
<keyword evidence="5" id="KW-1185">Reference proteome</keyword>
<organism evidence="4 5">
    <name type="scientific">Chaetomidium leptoderma</name>
    <dbReference type="NCBI Taxonomy" id="669021"/>
    <lineage>
        <taxon>Eukaryota</taxon>
        <taxon>Fungi</taxon>
        <taxon>Dikarya</taxon>
        <taxon>Ascomycota</taxon>
        <taxon>Pezizomycotina</taxon>
        <taxon>Sordariomycetes</taxon>
        <taxon>Sordariomycetidae</taxon>
        <taxon>Sordariales</taxon>
        <taxon>Chaetomiaceae</taxon>
        <taxon>Chaetomidium</taxon>
    </lineage>
</organism>
<accession>A0AAN6VMS5</accession>
<gene>
    <name evidence="4" type="ORF">C8A00DRAFT_43103</name>
</gene>
<evidence type="ECO:0000313" key="4">
    <source>
        <dbReference type="EMBL" id="KAK4154047.1"/>
    </source>
</evidence>
<dbReference type="PANTHER" id="PTHR48051">
    <property type="match status" value="1"/>
</dbReference>